<name>A0A246JMH9_9BURK</name>
<sequence>MSFTSTDLSPYSSHLIVQSPTPTADRDLDLMSLLLLIMEVVESTITLPRTVTRKAKEPGVLAASHLVDFWDTPGGARSVGCVYVEHRPVGWLPAAADKDQLHHLVIVTTNRDGLTLVTLTDAEHREAIIARFKSGYFTPWRPLPKELLIQAFVAARKMKTLWLSGAHRSTTVKPSAKIISGPDLRDAIDPMGDSTYLAGAVRSEAAGVSLGNSSAWIGPNGDRHALDARTDGVFQAIADAVKATPPQDMAVHAGLARRISDVSLATDCYHVEMASPETLSSGQGLASDLAARFSVELGKATVVKGKPTCAFTAEVTHLADGASAVTAIAPTVHDERVSFVIAQPPAEPFAAWTRAIEGNSSLLRVFYNSGHTISDGALAEARTQDRPFDAFEFADFSGYKVTQEKPPGTTLRLDRMMTVKDQSLFKWIFKEGLPRLKLGAPAPGRCWLFCDDGSSEVADFVHLDTRGPTKTLTLFHAKGANSAKASRCVAPGPYELVSAQATKNLRAFDAKDLLGRVQHRLEKKGKERVWDHPWAVNAPAIADAQPMIDALETLGMDFACRVVIVQPHVLKSKYIASDGTISGTVGARQLRALLSGVESLAKAVSAKLTVVTDQR</sequence>
<evidence type="ECO:0000313" key="1">
    <source>
        <dbReference type="EMBL" id="OWQ93836.1"/>
    </source>
</evidence>
<dbReference type="RefSeq" id="WP_088383153.1">
    <property type="nucleotide sequence ID" value="NZ_NIOF01000001.1"/>
</dbReference>
<evidence type="ECO:0000313" key="2">
    <source>
        <dbReference type="Proteomes" id="UP000197468"/>
    </source>
</evidence>
<organism evidence="1 2">
    <name type="scientific">Roseateles aquatilis</name>
    <dbReference type="NCBI Taxonomy" id="431061"/>
    <lineage>
        <taxon>Bacteria</taxon>
        <taxon>Pseudomonadati</taxon>
        <taxon>Pseudomonadota</taxon>
        <taxon>Betaproteobacteria</taxon>
        <taxon>Burkholderiales</taxon>
        <taxon>Sphaerotilaceae</taxon>
        <taxon>Roseateles</taxon>
    </lineage>
</organism>
<reference evidence="1 2" key="1">
    <citation type="journal article" date="2008" name="Int. J. Syst. Evol. Microbiol.">
        <title>Description of Roseateles aquatilis sp. nov. and Roseateles terrae sp. nov., in the class Betaproteobacteria, and emended description of the genus Roseateles.</title>
        <authorList>
            <person name="Gomila M."/>
            <person name="Bowien B."/>
            <person name="Falsen E."/>
            <person name="Moore E.R."/>
            <person name="Lalucat J."/>
        </authorList>
    </citation>
    <scope>NUCLEOTIDE SEQUENCE [LARGE SCALE GENOMIC DNA]</scope>
    <source>
        <strain evidence="1 2">CCUG 48205</strain>
    </source>
</reference>
<dbReference type="OrthoDB" id="9148897at2"/>
<proteinExistence type="predicted"/>
<dbReference type="AlphaFoldDB" id="A0A246JMH9"/>
<comment type="caution">
    <text evidence="1">The sequence shown here is derived from an EMBL/GenBank/DDBJ whole genome shotgun (WGS) entry which is preliminary data.</text>
</comment>
<accession>A0A246JMH9</accession>
<gene>
    <name evidence="1" type="ORF">CDN99_05220</name>
</gene>
<dbReference type="EMBL" id="NIOF01000001">
    <property type="protein sequence ID" value="OWQ93836.1"/>
    <property type="molecule type" value="Genomic_DNA"/>
</dbReference>
<keyword evidence="2" id="KW-1185">Reference proteome</keyword>
<dbReference type="Proteomes" id="UP000197468">
    <property type="component" value="Unassembled WGS sequence"/>
</dbReference>
<protein>
    <submittedName>
        <fullName evidence="1">Uncharacterized protein</fullName>
    </submittedName>
</protein>